<organism evidence="1 2">
    <name type="scientific">Aphanomyces astaci</name>
    <name type="common">Crayfish plague agent</name>
    <dbReference type="NCBI Taxonomy" id="112090"/>
    <lineage>
        <taxon>Eukaryota</taxon>
        <taxon>Sar</taxon>
        <taxon>Stramenopiles</taxon>
        <taxon>Oomycota</taxon>
        <taxon>Saprolegniomycetes</taxon>
        <taxon>Saprolegniales</taxon>
        <taxon>Verrucalvaceae</taxon>
        <taxon>Aphanomyces</taxon>
    </lineage>
</organism>
<reference evidence="1 2" key="1">
    <citation type="submission" date="2018-08" db="EMBL/GenBank/DDBJ databases">
        <title>Aphanomyces genome sequencing and annotation.</title>
        <authorList>
            <person name="Minardi D."/>
            <person name="Oidtmann B."/>
            <person name="Van Der Giezen M."/>
            <person name="Studholme D.J."/>
        </authorList>
    </citation>
    <scope>NUCLEOTIDE SEQUENCE [LARGE SCALE GENOMIC DNA]</scope>
    <source>
        <strain evidence="1 2">Da</strain>
    </source>
</reference>
<comment type="caution">
    <text evidence="1">The sequence shown here is derived from an EMBL/GenBank/DDBJ whole genome shotgun (WGS) entry which is preliminary data.</text>
</comment>
<dbReference type="VEuPathDB" id="FungiDB:H257_01638"/>
<evidence type="ECO:0000313" key="1">
    <source>
        <dbReference type="EMBL" id="RHZ22467.1"/>
    </source>
</evidence>
<dbReference type="EMBL" id="QUTH01002994">
    <property type="protein sequence ID" value="RHZ22467.1"/>
    <property type="molecule type" value="Genomic_DNA"/>
</dbReference>
<dbReference type="Proteomes" id="UP000285430">
    <property type="component" value="Unassembled WGS sequence"/>
</dbReference>
<protein>
    <submittedName>
        <fullName evidence="1">Uncharacterized protein</fullName>
    </submittedName>
</protein>
<gene>
    <name evidence="1" type="ORF">DYB37_000979</name>
</gene>
<accession>A0A418F1S4</accession>
<proteinExistence type="predicted"/>
<name>A0A418F1S4_APHAT</name>
<evidence type="ECO:0000313" key="2">
    <source>
        <dbReference type="Proteomes" id="UP000285430"/>
    </source>
</evidence>
<sequence length="844" mass="94870">MEQLPRKVCVARKSPAHVLLRCRQLIDQDRKQPMEFAGTEVDALRYRLRVRMETMWEELKIPHIDRDTFISVHGGCLASMARQVQLLTVHHQCTLRVLHCIQVREDLLLHTTNKIRVNDVWLQSMIQASVAVVEAVEMWRDTMWYPHAFRSTHAPNYLIKMTTDCSSLLKHQMPSCPVLHPLDPPHRGTVHVGHVRVMAPTGRQWRGARILKDEGDTHAQVVTMHGQWATLNQFVPLLKWNTTPNDGTSIAPVKKARTIDDTAPCFVELPESASTRMVVSLSPPTSELTTTQSLVCYRLEHWRLIPSDATKPSSAKCFLHIQVFASAINDVIPTTEAPICTFQTPTESSHVPVDHVEWNTNDATFFVPGVTPHGATVVVTAIEVTTIWNKFKFLGQYAGPVTSSAVSCHALLYPILCLKPGHLNVAFCNDVTSSPLTTMLKWSCVSVPCRLYGHSTGYIYEMTQQHHRTKPPKSTKLFMCVLDNTLVVYVDQDRSQPVLRLDLHCVCSCIMDDSQCIRVQYTDDDTNHGNFVFQLYDGSSAQQQPIPPPERQSRPKKDPNVFVKITASIVKSKVPRLFAPSGSTVHVIEVTNNVTNQSFKIGKTFSDFDLHVKHLQLLLVTQHSECDNAACPTLLPRTKDAMPPRTLMSRTPEVTRRREESFQNLLDLWTSFINSSRQSTCRTALADIPNALIVFLFDGAKMHKWRFWVPPSRSTRGKRVPSAVLDDVMRLAEEERQKAAAAIADIEDDAASKEGVADNDTILSVLRKCGSNVSADDITPDEDEQLANHLQTLRIALHQVDTLDQLAQVETEILEMIRQQRTRLVASAAEALQNYEGSGVKLSL</sequence>
<dbReference type="AlphaFoldDB" id="A0A418F1S4"/>